<keyword evidence="3" id="KW-0560">Oxidoreductase</keyword>
<dbReference type="GO" id="GO:0005506">
    <property type="term" value="F:iron ion binding"/>
    <property type="evidence" value="ECO:0007669"/>
    <property type="project" value="InterPro"/>
</dbReference>
<dbReference type="EMBL" id="CP090163">
    <property type="protein sequence ID" value="UJO12565.1"/>
    <property type="molecule type" value="Genomic_DNA"/>
</dbReference>
<evidence type="ECO:0000313" key="7">
    <source>
        <dbReference type="Proteomes" id="UP000756132"/>
    </source>
</evidence>
<dbReference type="SUPFAM" id="SSF48264">
    <property type="entry name" value="Cytochrome P450"/>
    <property type="match status" value="1"/>
</dbReference>
<dbReference type="KEGG" id="ffu:CLAFUR5_01698"/>
<dbReference type="Pfam" id="PF00067">
    <property type="entry name" value="p450"/>
    <property type="match status" value="1"/>
</dbReference>
<evidence type="ECO:0000256" key="2">
    <source>
        <dbReference type="ARBA" id="ARBA00022723"/>
    </source>
</evidence>
<dbReference type="Gene3D" id="1.10.630.10">
    <property type="entry name" value="Cytochrome P450"/>
    <property type="match status" value="1"/>
</dbReference>
<evidence type="ECO:0000256" key="4">
    <source>
        <dbReference type="ARBA" id="ARBA00023004"/>
    </source>
</evidence>
<dbReference type="GeneID" id="71981576"/>
<comment type="similarity">
    <text evidence="1">Belongs to the cytochrome P450 family.</text>
</comment>
<dbReference type="InterPro" id="IPR001128">
    <property type="entry name" value="Cyt_P450"/>
</dbReference>
<evidence type="ECO:0000313" key="6">
    <source>
        <dbReference type="EMBL" id="UJO12565.1"/>
    </source>
</evidence>
<gene>
    <name evidence="6" type="ORF">CLAFUR5_01698</name>
</gene>
<organism evidence="6 7">
    <name type="scientific">Passalora fulva</name>
    <name type="common">Tomato leaf mold</name>
    <name type="synonym">Cladosporium fulvum</name>
    <dbReference type="NCBI Taxonomy" id="5499"/>
    <lineage>
        <taxon>Eukaryota</taxon>
        <taxon>Fungi</taxon>
        <taxon>Dikarya</taxon>
        <taxon>Ascomycota</taxon>
        <taxon>Pezizomycotina</taxon>
        <taxon>Dothideomycetes</taxon>
        <taxon>Dothideomycetidae</taxon>
        <taxon>Mycosphaerellales</taxon>
        <taxon>Mycosphaerellaceae</taxon>
        <taxon>Fulvia</taxon>
    </lineage>
</organism>
<sequence>MLVTLFILLVLVTVALLPRSTRILSPPAGTRLPGPPGLPFIGNVLDITSKCVWTKFHEWAEKYGPIYQVNLGGTNHVWLTRDHVAQELLSKRSAIYSGRPLIPALEQDNRTSDKYVPLMSPNSTWSRQRKFGKQILDQSQKADFFGYPELETVGLLHELMTEPTKYDE</sequence>
<dbReference type="PANTHER" id="PTHR46300:SF8">
    <property type="entry name" value="CYTOCHROME P450 2E1"/>
    <property type="match status" value="1"/>
</dbReference>
<name>A0A9Q8L855_PASFU</name>
<dbReference type="GO" id="GO:0016705">
    <property type="term" value="F:oxidoreductase activity, acting on paired donors, with incorporation or reduction of molecular oxygen"/>
    <property type="evidence" value="ECO:0007669"/>
    <property type="project" value="InterPro"/>
</dbReference>
<dbReference type="GO" id="GO:0004497">
    <property type="term" value="F:monooxygenase activity"/>
    <property type="evidence" value="ECO:0007669"/>
    <property type="project" value="UniProtKB-KW"/>
</dbReference>
<accession>A0A9Q8L855</accession>
<keyword evidence="6" id="KW-0503">Monooxygenase</keyword>
<reference evidence="6" key="1">
    <citation type="submission" date="2021-12" db="EMBL/GenBank/DDBJ databases">
        <authorList>
            <person name="Zaccaron A."/>
            <person name="Stergiopoulos I."/>
        </authorList>
    </citation>
    <scope>NUCLEOTIDE SEQUENCE</scope>
    <source>
        <strain evidence="6">Race5_Kim</strain>
    </source>
</reference>
<evidence type="ECO:0000256" key="3">
    <source>
        <dbReference type="ARBA" id="ARBA00023002"/>
    </source>
</evidence>
<dbReference type="Proteomes" id="UP000756132">
    <property type="component" value="Chromosome 1"/>
</dbReference>
<feature type="chain" id="PRO_5040170998" evidence="5">
    <location>
        <begin position="24"/>
        <end position="168"/>
    </location>
</feature>
<feature type="signal peptide" evidence="5">
    <location>
        <begin position="1"/>
        <end position="23"/>
    </location>
</feature>
<dbReference type="InterPro" id="IPR036396">
    <property type="entry name" value="Cyt_P450_sf"/>
</dbReference>
<reference evidence="6" key="2">
    <citation type="journal article" date="2022" name="Microb. Genom.">
        <title>A chromosome-scale genome assembly of the tomato pathogen Cladosporium fulvum reveals a compartmentalized genome architecture and the presence of a dispensable chromosome.</title>
        <authorList>
            <person name="Zaccaron A.Z."/>
            <person name="Chen L.H."/>
            <person name="Samaras A."/>
            <person name="Stergiopoulos I."/>
        </authorList>
    </citation>
    <scope>NUCLEOTIDE SEQUENCE</scope>
    <source>
        <strain evidence="6">Race5_Kim</strain>
    </source>
</reference>
<dbReference type="RefSeq" id="XP_047756931.1">
    <property type="nucleotide sequence ID" value="XM_047900846.1"/>
</dbReference>
<dbReference type="PRINTS" id="PR00463">
    <property type="entry name" value="EP450I"/>
</dbReference>
<keyword evidence="2" id="KW-0479">Metal-binding</keyword>
<dbReference type="PANTHER" id="PTHR46300">
    <property type="entry name" value="P450, PUTATIVE (EUROFUNG)-RELATED-RELATED"/>
    <property type="match status" value="1"/>
</dbReference>
<dbReference type="AlphaFoldDB" id="A0A9Q8L855"/>
<dbReference type="GO" id="GO:0020037">
    <property type="term" value="F:heme binding"/>
    <property type="evidence" value="ECO:0007669"/>
    <property type="project" value="InterPro"/>
</dbReference>
<dbReference type="OMA" id="WRMQRRI"/>
<dbReference type="InterPro" id="IPR050364">
    <property type="entry name" value="Cytochrome_P450_fung"/>
</dbReference>
<proteinExistence type="inferred from homology"/>
<keyword evidence="7" id="KW-1185">Reference proteome</keyword>
<evidence type="ECO:0000256" key="1">
    <source>
        <dbReference type="ARBA" id="ARBA00010617"/>
    </source>
</evidence>
<dbReference type="InterPro" id="IPR002401">
    <property type="entry name" value="Cyt_P450_E_grp-I"/>
</dbReference>
<protein>
    <submittedName>
        <fullName evidence="6">Cytochrome P450 monooxygenase virE</fullName>
    </submittedName>
</protein>
<keyword evidence="4" id="KW-0408">Iron</keyword>
<keyword evidence="5" id="KW-0732">Signal</keyword>
<evidence type="ECO:0000256" key="5">
    <source>
        <dbReference type="SAM" id="SignalP"/>
    </source>
</evidence>
<dbReference type="OrthoDB" id="1103324at2759"/>